<comment type="caution">
    <text evidence="6">The sequence shown here is derived from an EMBL/GenBank/DDBJ whole genome shotgun (WGS) entry which is preliminary data.</text>
</comment>
<keyword evidence="7" id="KW-1185">Reference proteome</keyword>
<dbReference type="SUPFAM" id="SSF100895">
    <property type="entry name" value="Kazal-type serine protease inhibitors"/>
    <property type="match status" value="4"/>
</dbReference>
<dbReference type="PANTHER" id="PTHR10913:SF45">
    <property type="entry name" value="FOLLISTATIN, ISOFORM A-RELATED"/>
    <property type="match status" value="1"/>
</dbReference>
<evidence type="ECO:0000313" key="6">
    <source>
        <dbReference type="EMBL" id="KAL3659366.1"/>
    </source>
</evidence>
<dbReference type="PROSITE" id="PS51465">
    <property type="entry name" value="KAZAL_2"/>
    <property type="match status" value="4"/>
</dbReference>
<keyword evidence="1" id="KW-0646">Protease inhibitor</keyword>
<evidence type="ECO:0000256" key="3">
    <source>
        <dbReference type="ARBA" id="ARBA00023157"/>
    </source>
</evidence>
<keyword evidence="4" id="KW-0732">Signal</keyword>
<name>A0ABD3F174_9STRA</name>
<evidence type="ECO:0000256" key="1">
    <source>
        <dbReference type="ARBA" id="ARBA00022690"/>
    </source>
</evidence>
<feature type="signal peptide" evidence="4">
    <location>
        <begin position="1"/>
        <end position="16"/>
    </location>
</feature>
<dbReference type="EMBL" id="JBIMZQ010000047">
    <property type="protein sequence ID" value="KAL3659366.1"/>
    <property type="molecule type" value="Genomic_DNA"/>
</dbReference>
<keyword evidence="2" id="KW-0722">Serine protease inhibitor</keyword>
<gene>
    <name evidence="6" type="ORF">V7S43_015637</name>
</gene>
<dbReference type="Proteomes" id="UP001632037">
    <property type="component" value="Unassembled WGS sequence"/>
</dbReference>
<dbReference type="AlphaFoldDB" id="A0ABD3F174"/>
<feature type="domain" description="Kazal-like" evidence="5">
    <location>
        <begin position="179"/>
        <end position="230"/>
    </location>
</feature>
<evidence type="ECO:0000313" key="7">
    <source>
        <dbReference type="Proteomes" id="UP001632037"/>
    </source>
</evidence>
<protein>
    <recommendedName>
        <fullName evidence="5">Kazal-like domain-containing protein</fullName>
    </recommendedName>
</protein>
<reference evidence="6 7" key="1">
    <citation type="submission" date="2024-09" db="EMBL/GenBank/DDBJ databases">
        <title>Genome sequencing and assembly of Phytophthora oleae, isolate VK10A, causative agent of rot of olive drupes.</title>
        <authorList>
            <person name="Conti Taguali S."/>
            <person name="Riolo M."/>
            <person name="La Spada F."/>
            <person name="Cacciola S.O."/>
            <person name="Dionisio G."/>
        </authorList>
    </citation>
    <scope>NUCLEOTIDE SEQUENCE [LARGE SCALE GENOMIC DNA]</scope>
    <source>
        <strain evidence="6 7">VK10A</strain>
    </source>
</reference>
<dbReference type="Gene3D" id="3.30.60.30">
    <property type="match status" value="4"/>
</dbReference>
<dbReference type="SMART" id="SM00280">
    <property type="entry name" value="KAZAL"/>
    <property type="match status" value="4"/>
</dbReference>
<evidence type="ECO:0000259" key="5">
    <source>
        <dbReference type="PROSITE" id="PS51465"/>
    </source>
</evidence>
<feature type="domain" description="Kazal-like" evidence="5">
    <location>
        <begin position="114"/>
        <end position="165"/>
    </location>
</feature>
<dbReference type="InterPro" id="IPR002350">
    <property type="entry name" value="Kazal_dom"/>
</dbReference>
<keyword evidence="3" id="KW-1015">Disulfide bond</keyword>
<evidence type="ECO:0000256" key="2">
    <source>
        <dbReference type="ARBA" id="ARBA00022900"/>
    </source>
</evidence>
<dbReference type="Pfam" id="PF07648">
    <property type="entry name" value="Kazal_2"/>
    <property type="match status" value="4"/>
</dbReference>
<feature type="domain" description="Kazal-like" evidence="5">
    <location>
        <begin position="243"/>
        <end position="295"/>
    </location>
</feature>
<feature type="domain" description="Kazal-like" evidence="5">
    <location>
        <begin position="36"/>
        <end position="94"/>
    </location>
</feature>
<sequence length="366" mass="38814">MKIITLLWIACSAVNAQSSSHGDTVGIPTPDVGQGAATAVDCSKAFKCEEVSNDPVCGSDGVTYDNDCVFATAFCASGHDADRIFIQSKGECPSKEKSSTTRTDSSTASSAAVDLTTVFCALTCKLTPDYVCGTDGATYINDCHLLASKCEHPELEKASHGECLKGNTETLLNVLEVAISAVEKCNPMCERVYDPVCGSNGVTYANLCLLEYAGCRNPSVKAFGSGKCPPNMQAVRTAANPMSSNKEICIPGPCAYTYAPVCGSDGQTHDNLCLFANARCQHPQLTVIHDGECDADTGLTCESLTCPTFTECREESEPDGTVVAYCTDVCSPDRCSEREDCELVDSDCYTAPCSPIAMCIPKFHDD</sequence>
<organism evidence="6 7">
    <name type="scientific">Phytophthora oleae</name>
    <dbReference type="NCBI Taxonomy" id="2107226"/>
    <lineage>
        <taxon>Eukaryota</taxon>
        <taxon>Sar</taxon>
        <taxon>Stramenopiles</taxon>
        <taxon>Oomycota</taxon>
        <taxon>Peronosporomycetes</taxon>
        <taxon>Peronosporales</taxon>
        <taxon>Peronosporaceae</taxon>
        <taxon>Phytophthora</taxon>
    </lineage>
</organism>
<accession>A0ABD3F174</accession>
<feature type="chain" id="PRO_5044886617" description="Kazal-like domain-containing protein" evidence="4">
    <location>
        <begin position="17"/>
        <end position="366"/>
    </location>
</feature>
<dbReference type="InterPro" id="IPR050653">
    <property type="entry name" value="Prot_Inhib_GrowthFact_Antg"/>
</dbReference>
<dbReference type="CDD" id="cd00104">
    <property type="entry name" value="KAZAL_FS"/>
    <property type="match status" value="4"/>
</dbReference>
<dbReference type="PANTHER" id="PTHR10913">
    <property type="entry name" value="FOLLISTATIN-RELATED"/>
    <property type="match status" value="1"/>
</dbReference>
<evidence type="ECO:0000256" key="4">
    <source>
        <dbReference type="SAM" id="SignalP"/>
    </source>
</evidence>
<proteinExistence type="predicted"/>
<dbReference type="InterPro" id="IPR036058">
    <property type="entry name" value="Kazal_dom_sf"/>
</dbReference>